<accession>A0ABD5NPT2</accession>
<dbReference type="RefSeq" id="WP_256533577.1">
    <property type="nucleotide sequence ID" value="NZ_CP101824.1"/>
</dbReference>
<keyword evidence="1" id="KW-1133">Transmembrane helix</keyword>
<comment type="caution">
    <text evidence="2">The sequence shown here is derived from an EMBL/GenBank/DDBJ whole genome shotgun (WGS) entry which is preliminary data.</text>
</comment>
<feature type="transmembrane region" description="Helical" evidence="1">
    <location>
        <begin position="26"/>
        <end position="45"/>
    </location>
</feature>
<organism evidence="2 3">
    <name type="scientific">Halovivax cerinus</name>
    <dbReference type="NCBI Taxonomy" id="1487865"/>
    <lineage>
        <taxon>Archaea</taxon>
        <taxon>Methanobacteriati</taxon>
        <taxon>Methanobacteriota</taxon>
        <taxon>Stenosarchaea group</taxon>
        <taxon>Halobacteria</taxon>
        <taxon>Halobacteriales</taxon>
        <taxon>Natrialbaceae</taxon>
        <taxon>Halovivax</taxon>
    </lineage>
</organism>
<proteinExistence type="predicted"/>
<feature type="transmembrane region" description="Helical" evidence="1">
    <location>
        <begin position="137"/>
        <end position="158"/>
    </location>
</feature>
<dbReference type="EMBL" id="JBHSAQ010000010">
    <property type="protein sequence ID" value="MFC3959026.1"/>
    <property type="molecule type" value="Genomic_DNA"/>
</dbReference>
<feature type="transmembrane region" description="Helical" evidence="1">
    <location>
        <begin position="247"/>
        <end position="271"/>
    </location>
</feature>
<evidence type="ECO:0000313" key="3">
    <source>
        <dbReference type="Proteomes" id="UP001595846"/>
    </source>
</evidence>
<sequence length="320" mass="32217">MVLKRSLRALVLPHEAFDGWTPGPRVVVGIVVVVCLASGVSMTLAGDAVADEVEGTVAVDNPYGPPEGVCDGERASFYNCDAPETVDRSLGTAASNAVGGVTPRAALAPFAWMVLIAGLPVLVAGRAGRGDGDAIAAFRDGLGIAALAAVPGLLRYAARPIAVERVVADWTHPGTLDGVRTAAVSQLFPDGSLWLAVVTVSGVWTAAIVYGGVASAFDVGRGKAALIAAVAFVSTAASAALANGGWIGAPIGFGLLLVVGGIVGLLGAYTYSTVSKELELIGFGGSETVTPEPWYVGLHRAGALIGLAFGFVLVDGIAVV</sequence>
<keyword evidence="1" id="KW-0812">Transmembrane</keyword>
<reference evidence="2 3" key="1">
    <citation type="journal article" date="2019" name="Int. J. Syst. Evol. Microbiol.">
        <title>The Global Catalogue of Microorganisms (GCM) 10K type strain sequencing project: providing services to taxonomists for standard genome sequencing and annotation.</title>
        <authorList>
            <consortium name="The Broad Institute Genomics Platform"/>
            <consortium name="The Broad Institute Genome Sequencing Center for Infectious Disease"/>
            <person name="Wu L."/>
            <person name="Ma J."/>
        </authorList>
    </citation>
    <scope>NUCLEOTIDE SEQUENCE [LARGE SCALE GENOMIC DNA]</scope>
    <source>
        <strain evidence="2 3">IBRC-M 10256</strain>
    </source>
</reference>
<name>A0ABD5NPT2_9EURY</name>
<evidence type="ECO:0000256" key="1">
    <source>
        <dbReference type="SAM" id="Phobius"/>
    </source>
</evidence>
<keyword evidence="3" id="KW-1185">Reference proteome</keyword>
<feature type="transmembrane region" description="Helical" evidence="1">
    <location>
        <begin position="193"/>
        <end position="217"/>
    </location>
</feature>
<evidence type="ECO:0000313" key="2">
    <source>
        <dbReference type="EMBL" id="MFC3959026.1"/>
    </source>
</evidence>
<protein>
    <submittedName>
        <fullName evidence="2">YIP1 family protein</fullName>
    </submittedName>
</protein>
<dbReference type="GeneID" id="73902708"/>
<dbReference type="Proteomes" id="UP001595846">
    <property type="component" value="Unassembled WGS sequence"/>
</dbReference>
<feature type="transmembrane region" description="Helical" evidence="1">
    <location>
        <begin position="224"/>
        <end position="241"/>
    </location>
</feature>
<dbReference type="AlphaFoldDB" id="A0ABD5NPT2"/>
<feature type="transmembrane region" description="Helical" evidence="1">
    <location>
        <begin position="105"/>
        <end position="125"/>
    </location>
</feature>
<keyword evidence="1" id="KW-0472">Membrane</keyword>
<gene>
    <name evidence="2" type="ORF">ACFOUR_11690</name>
</gene>